<dbReference type="GO" id="GO:0004540">
    <property type="term" value="F:RNA nuclease activity"/>
    <property type="evidence" value="ECO:0007669"/>
    <property type="project" value="InterPro"/>
</dbReference>
<keyword evidence="3" id="KW-0378">Hydrolase</keyword>
<evidence type="ECO:0000313" key="4">
    <source>
        <dbReference type="EMBL" id="RNL39657.1"/>
    </source>
</evidence>
<dbReference type="RefSeq" id="WP_117284742.1">
    <property type="nucleotide sequence ID" value="NZ_JAMTCE010000005.1"/>
</dbReference>
<gene>
    <name evidence="4" type="ORF">DMP10_01630</name>
</gene>
<sequence>MSAKATDLARIQEMFDLITETQGQIERLGITEERFKRPATDADRLFSEAIMNRVLRVTEEAGSLSDEALAHYEFERRAIKGVRNRLAHAYGDVDTDIVWDVVQGDFPKLLEGCQAYCDDLGLELESARR</sequence>
<comment type="caution">
    <text evidence="4">The sequence shown here is derived from an EMBL/GenBank/DDBJ whole genome shotgun (WGS) entry which is preliminary data.</text>
</comment>
<reference evidence="4 5" key="1">
    <citation type="journal article" date="2019" name="Microbiol. Resour. Announc.">
        <title>Draft Genome Sequences of Type Strains of Gordonibacter faecihominis, Paraeggerthella hongkongensis, Parvibacter caecicola,Slackia equolifaciens, Slackia faecicanis, and Slackia isoflavoniconvertens.</title>
        <authorList>
            <person name="Danylec N."/>
            <person name="Stoll D.A."/>
            <person name="Dotsch A."/>
            <person name="Huch M."/>
        </authorList>
    </citation>
    <scope>NUCLEOTIDE SEQUENCE [LARGE SCALE GENOMIC DNA]</scope>
    <source>
        <strain evidence="4 5">DSM 18785</strain>
    </source>
</reference>
<dbReference type="GO" id="GO:0110001">
    <property type="term" value="C:toxin-antitoxin complex"/>
    <property type="evidence" value="ECO:0007669"/>
    <property type="project" value="InterPro"/>
</dbReference>
<organism evidence="4 5">
    <name type="scientific">Adlercreutzia equolifaciens subsp. celatus DSM 18785</name>
    <dbReference type="NCBI Taxonomy" id="1121021"/>
    <lineage>
        <taxon>Bacteria</taxon>
        <taxon>Bacillati</taxon>
        <taxon>Actinomycetota</taxon>
        <taxon>Coriobacteriia</taxon>
        <taxon>Eggerthellales</taxon>
        <taxon>Eggerthellaceae</taxon>
        <taxon>Adlercreutzia</taxon>
    </lineage>
</organism>
<evidence type="ECO:0000313" key="5">
    <source>
        <dbReference type="Proteomes" id="UP000278327"/>
    </source>
</evidence>
<proteinExistence type="predicted"/>
<dbReference type="Pfam" id="PF01934">
    <property type="entry name" value="HepT-like"/>
    <property type="match status" value="1"/>
</dbReference>
<evidence type="ECO:0008006" key="6">
    <source>
        <dbReference type="Google" id="ProtNLM"/>
    </source>
</evidence>
<name>A0A3N0AXR0_9ACTN</name>
<dbReference type="GO" id="GO:0016787">
    <property type="term" value="F:hydrolase activity"/>
    <property type="evidence" value="ECO:0007669"/>
    <property type="project" value="UniProtKB-KW"/>
</dbReference>
<keyword evidence="2" id="KW-0540">Nuclease</keyword>
<dbReference type="AlphaFoldDB" id="A0A3N0AXR0"/>
<dbReference type="InterPro" id="IPR008201">
    <property type="entry name" value="HepT-like"/>
</dbReference>
<keyword evidence="5" id="KW-1185">Reference proteome</keyword>
<protein>
    <recommendedName>
        <fullName evidence="6">DUF86 domain-containing protein</fullName>
    </recommendedName>
</protein>
<evidence type="ECO:0000256" key="3">
    <source>
        <dbReference type="ARBA" id="ARBA00022801"/>
    </source>
</evidence>
<evidence type="ECO:0000256" key="1">
    <source>
        <dbReference type="ARBA" id="ARBA00022649"/>
    </source>
</evidence>
<keyword evidence="1" id="KW-1277">Toxin-antitoxin system</keyword>
<accession>A0A3N0AXR0</accession>
<evidence type="ECO:0000256" key="2">
    <source>
        <dbReference type="ARBA" id="ARBA00022722"/>
    </source>
</evidence>
<dbReference type="EMBL" id="QICA01000002">
    <property type="protein sequence ID" value="RNL39657.1"/>
    <property type="molecule type" value="Genomic_DNA"/>
</dbReference>
<dbReference type="Proteomes" id="UP000278327">
    <property type="component" value="Unassembled WGS sequence"/>
</dbReference>